<reference evidence="7 8" key="1">
    <citation type="submission" date="2021-01" db="EMBL/GenBank/DDBJ databases">
        <title>Biogeographic distribution of Paracoccus.</title>
        <authorList>
            <person name="Hollensteiner J."/>
            <person name="Leineberger J."/>
            <person name="Brinkhoff T."/>
            <person name="Daniel R."/>
        </authorList>
    </citation>
    <scope>NUCLEOTIDE SEQUENCE [LARGE SCALE GENOMIC DNA]</scope>
    <source>
        <strain evidence="7 8">LMG25392</strain>
    </source>
</reference>
<comment type="subcellular location">
    <subcellularLocation>
        <location evidence="1 6">Membrane</location>
        <topology evidence="1 6">Multi-pass membrane protein</topology>
    </subcellularLocation>
</comment>
<comment type="similarity">
    <text evidence="6">Belongs to the inorganic phosphate transporter (PiT) (TC 2.A.20) family.</text>
</comment>
<feature type="transmembrane region" description="Helical" evidence="6">
    <location>
        <begin position="137"/>
        <end position="161"/>
    </location>
</feature>
<dbReference type="Proteomes" id="UP001218412">
    <property type="component" value="Chromosome"/>
</dbReference>
<feature type="transmembrane region" description="Helical" evidence="6">
    <location>
        <begin position="168"/>
        <end position="191"/>
    </location>
</feature>
<dbReference type="InterPro" id="IPR001204">
    <property type="entry name" value="Phos_transporter"/>
</dbReference>
<name>A0ABY7SVT8_9RHOB</name>
<evidence type="ECO:0000256" key="5">
    <source>
        <dbReference type="ARBA" id="ARBA00023136"/>
    </source>
</evidence>
<feature type="transmembrane region" description="Helical" evidence="6">
    <location>
        <begin position="59"/>
        <end position="77"/>
    </location>
</feature>
<feature type="transmembrane region" description="Helical" evidence="6">
    <location>
        <begin position="229"/>
        <end position="250"/>
    </location>
</feature>
<evidence type="ECO:0000256" key="4">
    <source>
        <dbReference type="ARBA" id="ARBA00022989"/>
    </source>
</evidence>
<sequence>MMRRGRGFHTLAKDLDRVTHAEEAQRHAFVPVLRLGLAVLMLVAGLVAAMGLGLQQPNLAALIAALVVAGWLGLAIGSNDVANSLGPAYGAGAIGLMPGLMLIALAEIAGASLAGGAVTQRLAVGIVDPAQLAPGPLAQVVMLSALVGAAAWITAATAAGLPVSTSHSIVGGIAGAGIAAFGASSVGWGALAAIATTWMLTPLLAGALAGALVVVLRRNVLEAPDRGRAALRWLPPMVGAMCGLFAAYAMLLARPVTGTALALPAGAVAALIGGALMRRNLVRELAGGADRGGSKRLFRPPLLVAAAMMGFAHGANDVGNVAGPLSVVLGGGSAAAIAALPTASWSTASLPVAALLLAALAIALGTLMFGRRLVVMVGSGITRLNAARAFCVSLATAVTVLTASAFGLPVSTTHVAVGGVFGVGFAREWLDRRAARNRLPVPAEENRRRLLIRRSHVATITVAWIVTVPVTALLGGLGCRLILWAAAP</sequence>
<feature type="transmembrane region" description="Helical" evidence="6">
    <location>
        <begin position="89"/>
        <end position="117"/>
    </location>
</feature>
<protein>
    <recommendedName>
        <fullName evidence="6">Phosphate transporter</fullName>
    </recommendedName>
</protein>
<keyword evidence="4 6" id="KW-1133">Transmembrane helix</keyword>
<dbReference type="PANTHER" id="PTHR11101">
    <property type="entry name" value="PHOSPHATE TRANSPORTER"/>
    <property type="match status" value="1"/>
</dbReference>
<keyword evidence="3 6" id="KW-0812">Transmembrane</keyword>
<feature type="transmembrane region" description="Helical" evidence="6">
    <location>
        <begin position="197"/>
        <end position="217"/>
    </location>
</feature>
<feature type="transmembrane region" description="Helical" evidence="6">
    <location>
        <begin position="386"/>
        <end position="406"/>
    </location>
</feature>
<keyword evidence="8" id="KW-1185">Reference proteome</keyword>
<dbReference type="EMBL" id="CP067134">
    <property type="protein sequence ID" value="WCR11144.1"/>
    <property type="molecule type" value="Genomic_DNA"/>
</dbReference>
<accession>A0ABY7SVT8</accession>
<keyword evidence="2 6" id="KW-0813">Transport</keyword>
<evidence type="ECO:0000256" key="3">
    <source>
        <dbReference type="ARBA" id="ARBA00022692"/>
    </source>
</evidence>
<evidence type="ECO:0000256" key="6">
    <source>
        <dbReference type="RuleBase" id="RU363058"/>
    </source>
</evidence>
<feature type="transmembrane region" description="Helical" evidence="6">
    <location>
        <begin position="457"/>
        <end position="487"/>
    </location>
</feature>
<gene>
    <name evidence="7" type="ORF">JHW45_01675</name>
</gene>
<evidence type="ECO:0000313" key="7">
    <source>
        <dbReference type="EMBL" id="WCR11144.1"/>
    </source>
</evidence>
<proteinExistence type="inferred from homology"/>
<organism evidence="7 8">
    <name type="scientific">Paracoccus stylophorae</name>
    <dbReference type="NCBI Taxonomy" id="659350"/>
    <lineage>
        <taxon>Bacteria</taxon>
        <taxon>Pseudomonadati</taxon>
        <taxon>Pseudomonadota</taxon>
        <taxon>Alphaproteobacteria</taxon>
        <taxon>Rhodobacterales</taxon>
        <taxon>Paracoccaceae</taxon>
        <taxon>Paracoccus</taxon>
    </lineage>
</organism>
<feature type="transmembrane region" description="Helical" evidence="6">
    <location>
        <begin position="256"/>
        <end position="276"/>
    </location>
</feature>
<feature type="transmembrane region" description="Helical" evidence="6">
    <location>
        <begin position="32"/>
        <end position="53"/>
    </location>
</feature>
<keyword evidence="5 6" id="KW-0472">Membrane</keyword>
<evidence type="ECO:0000256" key="2">
    <source>
        <dbReference type="ARBA" id="ARBA00022448"/>
    </source>
</evidence>
<evidence type="ECO:0000313" key="8">
    <source>
        <dbReference type="Proteomes" id="UP001218412"/>
    </source>
</evidence>
<keyword evidence="6" id="KW-0592">Phosphate transport</keyword>
<dbReference type="Pfam" id="PF01384">
    <property type="entry name" value="PHO4"/>
    <property type="match status" value="1"/>
</dbReference>
<dbReference type="PANTHER" id="PTHR11101:SF80">
    <property type="entry name" value="PHOSPHATE TRANSPORTER"/>
    <property type="match status" value="1"/>
</dbReference>
<feature type="transmembrane region" description="Helical" evidence="6">
    <location>
        <begin position="350"/>
        <end position="374"/>
    </location>
</feature>
<evidence type="ECO:0000256" key="1">
    <source>
        <dbReference type="ARBA" id="ARBA00004141"/>
    </source>
</evidence>